<organism evidence="1 2">
    <name type="scientific">Eretmocerus hayati</name>
    <dbReference type="NCBI Taxonomy" id="131215"/>
    <lineage>
        <taxon>Eukaryota</taxon>
        <taxon>Metazoa</taxon>
        <taxon>Ecdysozoa</taxon>
        <taxon>Arthropoda</taxon>
        <taxon>Hexapoda</taxon>
        <taxon>Insecta</taxon>
        <taxon>Pterygota</taxon>
        <taxon>Neoptera</taxon>
        <taxon>Endopterygota</taxon>
        <taxon>Hymenoptera</taxon>
        <taxon>Apocrita</taxon>
        <taxon>Proctotrupomorpha</taxon>
        <taxon>Chalcidoidea</taxon>
        <taxon>Aphelinidae</taxon>
        <taxon>Aphelininae</taxon>
        <taxon>Eretmocerus</taxon>
    </lineage>
</organism>
<evidence type="ECO:0000313" key="1">
    <source>
        <dbReference type="EMBL" id="KAJ8684209.1"/>
    </source>
</evidence>
<name>A0ACC2PLP3_9HYME</name>
<evidence type="ECO:0000313" key="2">
    <source>
        <dbReference type="Proteomes" id="UP001239111"/>
    </source>
</evidence>
<protein>
    <submittedName>
        <fullName evidence="1">Uncharacterized protein</fullName>
    </submittedName>
</protein>
<accession>A0ACC2PLP3</accession>
<keyword evidence="2" id="KW-1185">Reference proteome</keyword>
<reference evidence="1" key="1">
    <citation type="submission" date="2023-04" db="EMBL/GenBank/DDBJ databases">
        <title>A chromosome-level genome assembly of the parasitoid wasp Eretmocerus hayati.</title>
        <authorList>
            <person name="Zhong Y."/>
            <person name="Liu S."/>
            <person name="Liu Y."/>
        </authorList>
    </citation>
    <scope>NUCLEOTIDE SEQUENCE</scope>
    <source>
        <strain evidence="1">ZJU_SS_LIU_2023</strain>
    </source>
</reference>
<gene>
    <name evidence="1" type="ORF">QAD02_020001</name>
</gene>
<proteinExistence type="predicted"/>
<sequence length="1083" mass="121178">MESRIEEKGKIFGLTKWEKEVSSKPSQGSDSHVLLAQLLFISNECYRPPDPMNRDKALIYASYMILIRLATVGFMHHGYRIAGLMGMRARVACCSLIYRKSLQLNKAVLDQTAAGQVVNLMSNDVSRFDTLFEYFNTVWLAPIQTLLILYVMWDHTGVMFLAGTGILIIMAIPIQSIVIYVGKILRSKIAVLTDKRVQSIGEIISGIQVVKMYAWEKPFEKIVKIIRYAEMKKVSTTTKVRSLFMSALDFVERAAIFATVLLLLLYQGRILSAEVSFVMITYLGIMQLSIIYFMSNGLVAIGETSVTIKRIELRRVVNYVSFSQEFLLLDGNEPVNSAAFESTSNLAFQKIEPPGDMKKALVKENQNAPIEVHFRRVSANWISGQLPPTLNDLTFKIEASSLCAITGAVGSGKSAILNLILKELPLSVGTIVFQKGSNNSEDIASLPHGYHVKVPNLTISYACQEAWLFAGTVRENILFGQQFDPVRYSEVTEVCALRRDFDQLPNGDLTVVGEHGTSLSGGQRARVNLARAVYRKADLYLLDDPLSAVDPQVARHLFDKCVCGFLSDKTRILVTHQLQFLQKVDTILFLDRGGAQYYGSYKNITNLDPKIMDVLNKIDNEEDKSLDHTAKTGLDDARRESMKKNENSNKYSDSISGQISEPETVSETLTEEENTQSTHSNFSLFGIYFRAGGSWCAIIFYLLILILTQVAASGVDVWFGHWTNVEDMRKALKNSSSDMVDIGYNSTSNVSDDLMPTSEAISIYAIILLALIILCISRNLLIVRISMRASRKLHNAMFSNLLHSTMSFFTKNPSGRILNRFSKDIGTLDELLPRSIVDTIQIFSTMVGILVIILLVDIWMAIPIIIIALVFYYVFKMYLRAAQNIKRLETSAKSPLFSHLNATISGLTTIRTNGPEIKKRLIREFDTYQDIHTGTWFLTIVTGSALAIFLDTVMVIFNALLVYSLILIDEGTIRAGSVGLALSQASILTGMVQHGFRLFVGIMTQLVSVERVVQYTNLPREHPLTSPTPLPDGWPKQGRIIMKNVSMRYEEGLPLVLKVSIDVNDKRHNHHHRICISGTSKNS</sequence>
<dbReference type="EMBL" id="CM056741">
    <property type="protein sequence ID" value="KAJ8684209.1"/>
    <property type="molecule type" value="Genomic_DNA"/>
</dbReference>
<dbReference type="Proteomes" id="UP001239111">
    <property type="component" value="Chromosome 1"/>
</dbReference>
<comment type="caution">
    <text evidence="1">The sequence shown here is derived from an EMBL/GenBank/DDBJ whole genome shotgun (WGS) entry which is preliminary data.</text>
</comment>